<evidence type="ECO:0000313" key="1">
    <source>
        <dbReference type="EMBL" id="ADY13279.1"/>
    </source>
</evidence>
<proteinExistence type="predicted"/>
<protein>
    <submittedName>
        <fullName evidence="1">Uncharacterized protein</fullName>
    </submittedName>
</protein>
<dbReference type="RefSeq" id="WP_013607129.1">
    <property type="nucleotide sequence ID" value="NC_015152.1"/>
</dbReference>
<keyword evidence="2" id="KW-1185">Reference proteome</keyword>
<evidence type="ECO:0000313" key="2">
    <source>
        <dbReference type="Proteomes" id="UP000008466"/>
    </source>
</evidence>
<dbReference type="HOGENOM" id="CLU_1814583_0_0_12"/>
<dbReference type="Proteomes" id="UP000008466">
    <property type="component" value="Chromosome"/>
</dbReference>
<dbReference type="AlphaFoldDB" id="F0RVZ3"/>
<dbReference type="EMBL" id="CP002541">
    <property type="protein sequence ID" value="ADY13279.1"/>
    <property type="molecule type" value="Genomic_DNA"/>
</dbReference>
<accession>F0RVZ3</accession>
<reference evidence="2" key="1">
    <citation type="submission" date="2011-02" db="EMBL/GenBank/DDBJ databases">
        <title>Complete sequence of Spirochaeta sp. Buddy.</title>
        <authorList>
            <person name="Lucas S."/>
            <person name="Copeland A."/>
            <person name="Lapidus A."/>
            <person name="Cheng J.-F."/>
            <person name="Goodwin L."/>
            <person name="Pitluck S."/>
            <person name="Zeytun A."/>
            <person name="Detter J.C."/>
            <person name="Han C."/>
            <person name="Tapia R."/>
            <person name="Land M."/>
            <person name="Hauser L."/>
            <person name="Kyrpides N."/>
            <person name="Ivanova N."/>
            <person name="Mikhailova N."/>
            <person name="Pagani I."/>
            <person name="Ritalahti K.M."/>
            <person name="Loeffler F.E."/>
            <person name="Woyke T."/>
        </authorList>
    </citation>
    <scope>NUCLEOTIDE SEQUENCE [LARGE SCALE GENOMIC DNA]</scope>
    <source>
        <strain evidence="2">ATCC BAA-1886 / DSM 22777 / Buddy</strain>
    </source>
</reference>
<gene>
    <name evidence="1" type="ordered locus">SpiBuddy_1454</name>
</gene>
<name>F0RVZ3_SPHGB</name>
<sequence length="142" mass="15945">MFYYLVLRTQQNLFSTEKDAFHLLQACQHKLTACDCILIDYLLLPHSLQLIVQGTITCCRTNAYSIDQIEEHQLLSFFGKVGKLGKNYPFCGTYELYHCSNCYAALGKAGSCALPFPLSVILKVKRRQSSKSLLAIVGDEIA</sequence>
<organism evidence="1 2">
    <name type="scientific">Sphaerochaeta globosa (strain ATCC BAA-1886 / DSM 22777 / Buddy)</name>
    <name type="common">Spirochaeta sp. (strain Buddy)</name>
    <dbReference type="NCBI Taxonomy" id="158189"/>
    <lineage>
        <taxon>Bacteria</taxon>
        <taxon>Pseudomonadati</taxon>
        <taxon>Spirochaetota</taxon>
        <taxon>Spirochaetia</taxon>
        <taxon>Spirochaetales</taxon>
        <taxon>Sphaerochaetaceae</taxon>
        <taxon>Sphaerochaeta</taxon>
    </lineage>
</organism>
<dbReference type="KEGG" id="sbu:SpiBuddy_1454"/>
<dbReference type="OrthoDB" id="9986351at2"/>